<dbReference type="GO" id="GO:0004180">
    <property type="term" value="F:carboxypeptidase activity"/>
    <property type="evidence" value="ECO:0007669"/>
    <property type="project" value="UniProtKB-KW"/>
</dbReference>
<evidence type="ECO:0000313" key="3">
    <source>
        <dbReference type="Proteomes" id="UP000199800"/>
    </source>
</evidence>
<keyword evidence="2" id="KW-0645">Protease</keyword>
<gene>
    <name evidence="2" type="ORF">SAMN04487772_11380</name>
</gene>
<sequence>MLNQSDFKFHSCIQGIDANLYKRIHSKSYKENCTMPLKNLRYITLSHYGFDHCVHTGELIVHAAIAQKIICIFQELFDAEYPIEKMILVDDYDADDIRSMSDNNSSAFNFRFIEGTTKLSNHSKGLAIDINPLYNPYVRTVNGVVSILPENGSAYANRSYPCPYYIHKNDICYQIFLKYGFTWGGDWTISKDYQHFEIEPSSQ</sequence>
<protein>
    <submittedName>
        <fullName evidence="2">D-alanyl-D-alanine carboxypeptidase</fullName>
    </submittedName>
</protein>
<keyword evidence="2" id="KW-0121">Carboxypeptidase</keyword>
<name>A0A1I0DB48_9FIRM</name>
<dbReference type="InterPro" id="IPR039561">
    <property type="entry name" value="Peptidase_M15C"/>
</dbReference>
<dbReference type="InterPro" id="IPR009045">
    <property type="entry name" value="Zn_M74/Hedgehog-like"/>
</dbReference>
<dbReference type="EMBL" id="FOHN01000013">
    <property type="protein sequence ID" value="SET29200.1"/>
    <property type="molecule type" value="Genomic_DNA"/>
</dbReference>
<organism evidence="2 3">
    <name type="scientific">[Clostridium] polysaccharolyticum</name>
    <dbReference type="NCBI Taxonomy" id="29364"/>
    <lineage>
        <taxon>Bacteria</taxon>
        <taxon>Bacillati</taxon>
        <taxon>Bacillota</taxon>
        <taxon>Clostridia</taxon>
        <taxon>Lachnospirales</taxon>
        <taxon>Lachnospiraceae</taxon>
    </lineage>
</organism>
<evidence type="ECO:0000259" key="1">
    <source>
        <dbReference type="Pfam" id="PF13539"/>
    </source>
</evidence>
<dbReference type="SUPFAM" id="SSF55166">
    <property type="entry name" value="Hedgehog/DD-peptidase"/>
    <property type="match status" value="1"/>
</dbReference>
<keyword evidence="2" id="KW-0378">Hydrolase</keyword>
<reference evidence="2 3" key="1">
    <citation type="submission" date="2016-10" db="EMBL/GenBank/DDBJ databases">
        <authorList>
            <person name="de Groot N.N."/>
        </authorList>
    </citation>
    <scope>NUCLEOTIDE SEQUENCE [LARGE SCALE GENOMIC DNA]</scope>
    <source>
        <strain evidence="2 3">DSM 1801</strain>
    </source>
</reference>
<accession>A0A1I0DB48</accession>
<feature type="domain" description="Peptidase M15C" evidence="1">
    <location>
        <begin position="115"/>
        <end position="198"/>
    </location>
</feature>
<keyword evidence="3" id="KW-1185">Reference proteome</keyword>
<proteinExistence type="predicted"/>
<dbReference type="Gene3D" id="3.30.1380.10">
    <property type="match status" value="1"/>
</dbReference>
<dbReference type="AlphaFoldDB" id="A0A1I0DB48"/>
<dbReference type="Proteomes" id="UP000199800">
    <property type="component" value="Unassembled WGS sequence"/>
</dbReference>
<dbReference type="Pfam" id="PF13539">
    <property type="entry name" value="Peptidase_M15_4"/>
    <property type="match status" value="1"/>
</dbReference>
<dbReference type="RefSeq" id="WP_242939715.1">
    <property type="nucleotide sequence ID" value="NZ_FOHN01000013.1"/>
</dbReference>
<evidence type="ECO:0000313" key="2">
    <source>
        <dbReference type="EMBL" id="SET29200.1"/>
    </source>
</evidence>